<dbReference type="RefSeq" id="WP_185061487.1">
    <property type="nucleotide sequence ID" value="NZ_BAABJP010000008.1"/>
</dbReference>
<accession>A0ABP9PZG0</accession>
<gene>
    <name evidence="1" type="ORF">GCM10023321_27320</name>
</gene>
<keyword evidence="2" id="KW-1185">Reference proteome</keyword>
<organism evidence="1 2">
    <name type="scientific">Pseudonocardia eucalypti</name>
    <dbReference type="NCBI Taxonomy" id="648755"/>
    <lineage>
        <taxon>Bacteria</taxon>
        <taxon>Bacillati</taxon>
        <taxon>Actinomycetota</taxon>
        <taxon>Actinomycetes</taxon>
        <taxon>Pseudonocardiales</taxon>
        <taxon>Pseudonocardiaceae</taxon>
        <taxon>Pseudonocardia</taxon>
    </lineage>
</organism>
<sequence length="136" mass="14391">MGNQVPVHSTVRPLVAPDSRPVLAVMIGPSESRRGAVPRVVDGLGHGVILLSLRRNMSRQRVRLVHKDLGDCLASGKSVLLNAANDVKPARRALLDIAARHLASTLAVVCSPIPVDDVLLASLPGEGWHAVVVVAR</sequence>
<evidence type="ECO:0000313" key="1">
    <source>
        <dbReference type="EMBL" id="GAA5154831.1"/>
    </source>
</evidence>
<name>A0ABP9PZG0_9PSEU</name>
<dbReference type="Proteomes" id="UP001428817">
    <property type="component" value="Unassembled WGS sequence"/>
</dbReference>
<reference evidence="2" key="1">
    <citation type="journal article" date="2019" name="Int. J. Syst. Evol. Microbiol.">
        <title>The Global Catalogue of Microorganisms (GCM) 10K type strain sequencing project: providing services to taxonomists for standard genome sequencing and annotation.</title>
        <authorList>
            <consortium name="The Broad Institute Genomics Platform"/>
            <consortium name="The Broad Institute Genome Sequencing Center for Infectious Disease"/>
            <person name="Wu L."/>
            <person name="Ma J."/>
        </authorList>
    </citation>
    <scope>NUCLEOTIDE SEQUENCE [LARGE SCALE GENOMIC DNA]</scope>
    <source>
        <strain evidence="2">JCM 18303</strain>
    </source>
</reference>
<dbReference type="EMBL" id="BAABJP010000008">
    <property type="protein sequence ID" value="GAA5154831.1"/>
    <property type="molecule type" value="Genomic_DNA"/>
</dbReference>
<comment type="caution">
    <text evidence="1">The sequence shown here is derived from an EMBL/GenBank/DDBJ whole genome shotgun (WGS) entry which is preliminary data.</text>
</comment>
<protein>
    <submittedName>
        <fullName evidence="1">Uncharacterized protein</fullName>
    </submittedName>
</protein>
<proteinExistence type="predicted"/>
<evidence type="ECO:0000313" key="2">
    <source>
        <dbReference type="Proteomes" id="UP001428817"/>
    </source>
</evidence>